<feature type="domain" description="CheR-type methyltransferase" evidence="25">
    <location>
        <begin position="149"/>
        <end position="401"/>
    </location>
</feature>
<proteinExistence type="predicted"/>
<feature type="coiled-coil region" evidence="18">
    <location>
        <begin position="613"/>
        <end position="657"/>
    </location>
</feature>
<feature type="domain" description="PAC" evidence="23">
    <location>
        <begin position="1120"/>
        <end position="1172"/>
    </location>
</feature>
<dbReference type="Pfam" id="PF13596">
    <property type="entry name" value="PAS_10"/>
    <property type="match status" value="1"/>
</dbReference>
<dbReference type="InterPro" id="IPR003594">
    <property type="entry name" value="HATPase_dom"/>
</dbReference>
<dbReference type="CDD" id="cd00130">
    <property type="entry name" value="PAS"/>
    <property type="match status" value="7"/>
</dbReference>
<dbReference type="Pfam" id="PF01627">
    <property type="entry name" value="Hpt"/>
    <property type="match status" value="1"/>
</dbReference>
<evidence type="ECO:0000259" key="20">
    <source>
        <dbReference type="PROSITE" id="PS50109"/>
    </source>
</evidence>
<dbReference type="PRINTS" id="PR00996">
    <property type="entry name" value="CHERMTFRASE"/>
</dbReference>
<evidence type="ECO:0000256" key="14">
    <source>
        <dbReference type="ARBA" id="ARBA00023136"/>
    </source>
</evidence>
<dbReference type="GO" id="GO:0000155">
    <property type="term" value="F:phosphorelay sensor kinase activity"/>
    <property type="evidence" value="ECO:0007669"/>
    <property type="project" value="InterPro"/>
</dbReference>
<feature type="domain" description="HPt" evidence="26">
    <location>
        <begin position="1994"/>
        <end position="2086"/>
    </location>
</feature>
<dbReference type="Pfam" id="PF02518">
    <property type="entry name" value="HATPase_c"/>
    <property type="match status" value="1"/>
</dbReference>
<feature type="domain" description="PAC" evidence="23">
    <location>
        <begin position="1398"/>
        <end position="1448"/>
    </location>
</feature>
<dbReference type="SUPFAM" id="SSF53335">
    <property type="entry name" value="S-adenosyl-L-methionine-dependent methyltransferases"/>
    <property type="match status" value="1"/>
</dbReference>
<keyword evidence="9" id="KW-0812">Transmembrane</keyword>
<gene>
    <name evidence="27" type="ORF">A1355_11980</name>
</gene>
<evidence type="ECO:0000256" key="10">
    <source>
        <dbReference type="ARBA" id="ARBA00022777"/>
    </source>
</evidence>
<dbReference type="InterPro" id="IPR000673">
    <property type="entry name" value="Sig_transdc_resp-reg_Me-estase"/>
</dbReference>
<evidence type="ECO:0000256" key="19">
    <source>
        <dbReference type="SAM" id="MobiDB-lite"/>
    </source>
</evidence>
<feature type="domain" description="PAC" evidence="23">
    <location>
        <begin position="869"/>
        <end position="921"/>
    </location>
</feature>
<dbReference type="InterPro" id="IPR001789">
    <property type="entry name" value="Sig_transdc_resp-reg_receiver"/>
</dbReference>
<dbReference type="FunFam" id="3.30.450.20:FF:000099">
    <property type="entry name" value="Sensory box sensor histidine kinase"/>
    <property type="match status" value="2"/>
</dbReference>
<evidence type="ECO:0000256" key="5">
    <source>
        <dbReference type="ARBA" id="ARBA00022500"/>
    </source>
</evidence>
<dbReference type="CDD" id="cd00082">
    <property type="entry name" value="HisKA"/>
    <property type="match status" value="1"/>
</dbReference>
<organism evidence="27 28">
    <name type="scientific">Methylomonas koyamae</name>
    <dbReference type="NCBI Taxonomy" id="702114"/>
    <lineage>
        <taxon>Bacteria</taxon>
        <taxon>Pseudomonadati</taxon>
        <taxon>Pseudomonadota</taxon>
        <taxon>Gammaproteobacteria</taxon>
        <taxon>Methylococcales</taxon>
        <taxon>Methylococcaceae</taxon>
        <taxon>Methylomonas</taxon>
    </lineage>
</organism>
<evidence type="ECO:0000256" key="18">
    <source>
        <dbReference type="SAM" id="Coils"/>
    </source>
</evidence>
<feature type="domain" description="PAC" evidence="23">
    <location>
        <begin position="1266"/>
        <end position="1318"/>
    </location>
</feature>
<dbReference type="Gene3D" id="1.10.287.130">
    <property type="match status" value="1"/>
</dbReference>
<evidence type="ECO:0000256" key="1">
    <source>
        <dbReference type="ARBA" id="ARBA00000085"/>
    </source>
</evidence>
<dbReference type="Pfam" id="PF13426">
    <property type="entry name" value="PAS_9"/>
    <property type="match status" value="2"/>
</dbReference>
<comment type="subcellular location">
    <subcellularLocation>
        <location evidence="2">Cell inner membrane</location>
        <topology evidence="2">Multi-pass membrane protein</topology>
    </subcellularLocation>
</comment>
<dbReference type="PROSITE" id="PS50122">
    <property type="entry name" value="CHEB"/>
    <property type="match status" value="1"/>
</dbReference>
<dbReference type="NCBIfam" id="TIGR00229">
    <property type="entry name" value="sensory_box"/>
    <property type="match status" value="6"/>
</dbReference>
<dbReference type="Gene3D" id="3.40.50.150">
    <property type="entry name" value="Vaccinia Virus protein VP39"/>
    <property type="match status" value="1"/>
</dbReference>
<evidence type="ECO:0000256" key="8">
    <source>
        <dbReference type="ARBA" id="ARBA00022679"/>
    </source>
</evidence>
<evidence type="ECO:0000256" key="9">
    <source>
        <dbReference type="ARBA" id="ARBA00022692"/>
    </source>
</evidence>
<feature type="coiled-coil region" evidence="18">
    <location>
        <begin position="1163"/>
        <end position="1201"/>
    </location>
</feature>
<name>A0A177NAT9_9GAMM</name>
<dbReference type="InterPro" id="IPR013655">
    <property type="entry name" value="PAS_fold_3"/>
</dbReference>
<dbReference type="PROSITE" id="PS50112">
    <property type="entry name" value="PAS"/>
    <property type="match status" value="4"/>
</dbReference>
<dbReference type="GO" id="GO:0006935">
    <property type="term" value="P:chemotaxis"/>
    <property type="evidence" value="ECO:0007669"/>
    <property type="project" value="UniProtKB-KW"/>
</dbReference>
<keyword evidence="12" id="KW-1133">Transmembrane helix</keyword>
<evidence type="ECO:0000256" key="13">
    <source>
        <dbReference type="ARBA" id="ARBA00023012"/>
    </source>
</evidence>
<evidence type="ECO:0000313" key="28">
    <source>
        <dbReference type="Proteomes" id="UP000077628"/>
    </source>
</evidence>
<dbReference type="SMART" id="SM00448">
    <property type="entry name" value="REC"/>
    <property type="match status" value="1"/>
</dbReference>
<dbReference type="GO" id="GO:0008757">
    <property type="term" value="F:S-adenosylmethionine-dependent methyltransferase activity"/>
    <property type="evidence" value="ECO:0007669"/>
    <property type="project" value="InterPro"/>
</dbReference>
<feature type="domain" description="PAC" evidence="23">
    <location>
        <begin position="991"/>
        <end position="1046"/>
    </location>
</feature>
<comment type="catalytic activity">
    <reaction evidence="1">
        <text>ATP + protein L-histidine = ADP + protein N-phospho-L-histidine.</text>
        <dbReference type="EC" id="2.7.13.3"/>
    </reaction>
</comment>
<dbReference type="Pfam" id="PF01739">
    <property type="entry name" value="CheR"/>
    <property type="match status" value="1"/>
</dbReference>
<keyword evidence="13" id="KW-0902">Two-component regulatory system</keyword>
<evidence type="ECO:0000259" key="23">
    <source>
        <dbReference type="PROSITE" id="PS50113"/>
    </source>
</evidence>
<dbReference type="PROSITE" id="PS50109">
    <property type="entry name" value="HIS_KIN"/>
    <property type="match status" value="1"/>
</dbReference>
<dbReference type="InterPro" id="IPR036890">
    <property type="entry name" value="HATPase_C_sf"/>
</dbReference>
<feature type="domain" description="PAS" evidence="22">
    <location>
        <begin position="1319"/>
        <end position="1396"/>
    </location>
</feature>
<keyword evidence="28" id="KW-1185">Reference proteome</keyword>
<reference evidence="28" key="1">
    <citation type="submission" date="2016-03" db="EMBL/GenBank/DDBJ databases">
        <authorList>
            <person name="Heylen K."/>
            <person name="De Vos P."/>
            <person name="Vekeman B."/>
        </authorList>
    </citation>
    <scope>NUCLEOTIDE SEQUENCE [LARGE SCALE GENOMIC DNA]</scope>
    <source>
        <strain evidence="28">R-45383</strain>
    </source>
</reference>
<dbReference type="SMART" id="SM00388">
    <property type="entry name" value="HisKA"/>
    <property type="match status" value="1"/>
</dbReference>
<dbReference type="InterPro" id="IPR035909">
    <property type="entry name" value="CheB_C"/>
</dbReference>
<dbReference type="GO" id="GO:0008984">
    <property type="term" value="F:protein-glutamate methylesterase activity"/>
    <property type="evidence" value="ECO:0007669"/>
    <property type="project" value="InterPro"/>
</dbReference>
<evidence type="ECO:0000256" key="7">
    <source>
        <dbReference type="ARBA" id="ARBA00022553"/>
    </source>
</evidence>
<feature type="domain" description="CheB-type methylesterase" evidence="24">
    <location>
        <begin position="1"/>
        <end position="143"/>
    </location>
</feature>
<evidence type="ECO:0000313" key="27">
    <source>
        <dbReference type="EMBL" id="OAI14985.1"/>
    </source>
</evidence>
<dbReference type="Gene3D" id="3.30.565.10">
    <property type="entry name" value="Histidine kinase-like ATPase, C-terminal domain"/>
    <property type="match status" value="1"/>
</dbReference>
<dbReference type="Gene3D" id="2.10.70.100">
    <property type="match status" value="1"/>
</dbReference>
<dbReference type="InterPro" id="IPR000014">
    <property type="entry name" value="PAS"/>
</dbReference>
<dbReference type="PROSITE" id="PS50123">
    <property type="entry name" value="CHER"/>
    <property type="match status" value="1"/>
</dbReference>
<dbReference type="InterPro" id="IPR001610">
    <property type="entry name" value="PAC"/>
</dbReference>
<dbReference type="Gene3D" id="1.20.120.160">
    <property type="entry name" value="HPT domain"/>
    <property type="match status" value="1"/>
</dbReference>
<keyword evidence="7 17" id="KW-0597">Phosphoprotein</keyword>
<dbReference type="Pfam" id="PF01339">
    <property type="entry name" value="CheB_methylest"/>
    <property type="match status" value="1"/>
</dbReference>
<comment type="caution">
    <text evidence="15">Lacks conserved residue(s) required for the propagation of feature annotation.</text>
</comment>
<dbReference type="Pfam" id="PF08448">
    <property type="entry name" value="PAS_4"/>
    <property type="match status" value="1"/>
</dbReference>
<feature type="region of interest" description="Disordered" evidence="19">
    <location>
        <begin position="1365"/>
        <end position="1386"/>
    </location>
</feature>
<evidence type="ECO:0000259" key="24">
    <source>
        <dbReference type="PROSITE" id="PS50122"/>
    </source>
</evidence>
<dbReference type="SUPFAM" id="SSF47226">
    <property type="entry name" value="Histidine-containing phosphotransfer domain, HPT domain"/>
    <property type="match status" value="1"/>
</dbReference>
<dbReference type="InterPro" id="IPR029063">
    <property type="entry name" value="SAM-dependent_MTases_sf"/>
</dbReference>
<accession>A0A177NAT9</accession>
<dbReference type="InterPro" id="IPR035965">
    <property type="entry name" value="PAS-like_dom_sf"/>
</dbReference>
<evidence type="ECO:0000256" key="2">
    <source>
        <dbReference type="ARBA" id="ARBA00004429"/>
    </source>
</evidence>
<dbReference type="SUPFAM" id="SSF52172">
    <property type="entry name" value="CheY-like"/>
    <property type="match status" value="1"/>
</dbReference>
<feature type="modified residue" description="4-aspartylphosphate" evidence="17">
    <location>
        <position position="1890"/>
    </location>
</feature>
<dbReference type="Pfam" id="PF00512">
    <property type="entry name" value="HisKA"/>
    <property type="match status" value="1"/>
</dbReference>
<dbReference type="CDD" id="cd16922">
    <property type="entry name" value="HATPase_EvgS-ArcB-TorS-like"/>
    <property type="match status" value="1"/>
</dbReference>
<dbReference type="SUPFAM" id="SSF47384">
    <property type="entry name" value="Homodimeric domain of signal transducing histidine kinase"/>
    <property type="match status" value="1"/>
</dbReference>
<dbReference type="STRING" id="702114.A1355_11980"/>
<dbReference type="InterPro" id="IPR036641">
    <property type="entry name" value="HPT_dom_sf"/>
</dbReference>
<keyword evidence="10" id="KW-0418">Kinase</keyword>
<evidence type="ECO:0000256" key="17">
    <source>
        <dbReference type="PROSITE-ProRule" id="PRU00169"/>
    </source>
</evidence>
<dbReference type="SUPFAM" id="SSF47757">
    <property type="entry name" value="Chemotaxis receptor methyltransferase CheR, N-terminal domain"/>
    <property type="match status" value="1"/>
</dbReference>
<dbReference type="FunFam" id="3.30.565.10:FF:000010">
    <property type="entry name" value="Sensor histidine kinase RcsC"/>
    <property type="match status" value="1"/>
</dbReference>
<dbReference type="SMART" id="SM00387">
    <property type="entry name" value="HATPase_c"/>
    <property type="match status" value="1"/>
</dbReference>
<dbReference type="SUPFAM" id="SSF55785">
    <property type="entry name" value="PYP-like sensor domain (PAS domain)"/>
    <property type="match status" value="7"/>
</dbReference>
<dbReference type="SMART" id="SM00138">
    <property type="entry name" value="MeTrc"/>
    <property type="match status" value="1"/>
</dbReference>
<sequence>MLASLLSVWTHLPAIEIKEGMQLEAGRIHVAAAGMSLSFSDGILHLTSPASPDERFHPIDEFCQAVVEQNSMDLALVVLSGTGVDGTKGGAAIKQAGGIVLVQDPVDADFNGMPTSAILSGIADQIMPVVDIATVLQAWASKPSTPPVVADPKPEPEEDIIHRILSKVRDRWGNDMSGYKPATIRRRIARRMASVRIQDVSSYLTLLDRQAEEIDRLAQDLLIGVTEFFRDPEAFHILEEEVVPAICQAKTSNDPVRIWVAGCSTGEEAYSIAILFFEWFAAHAQPPLIQIFATDIDETALAAARNGSFPQDGLSGLSPDRIEQFFDSSKDGYRIKKGVRESIVFASHNLIADPPFSKLDLVICRNVLIYLNAEVQKKLLALFHFVLNPEGYLFLGSSESIGHQPAYFRSVSKPWRIYRNLVSGSDTRKAPQLPIAGAASPRRGFPSLREARSGANPWGDTQYYRSLLDRFGTVQLLINGNNEILFTSGNTASYLGMPAGEPSLEIFKLVRPSLVTILRSAIGRAREQHDKVAVTVDPSEGDALIRIEVTPLEQTEADEVLLIALSPQERTEQSTVVQTGSAGETWITQQLDRELNTVREDLHRTIEQSWHSSEELKTANEEVMAMNEELQSANEELESSKEELQSLNEELSTTNALLDGKVSELETVNADLGNLLNNSDTPTLLLDKALRIRRFTPACAQLMRVIPGDLGRHLDDIVRHFDDPELARDCLLIMQGGIAPEVEVRSTAGRWYLRKVLPYRNLDGRIVGVVLTLPDITSVRQANEEIRQSEARLRESEGRYRQVTESLPQLVWTCRPDGPCDYLSPQWLTYTGTSEAEQLGYGWLNQLHPDDRQLAMDHWLATAAHGLPFEIEFRIRRHDGQYRWFKTVAQPVRNDAGDIVKWFGSNTDIENLKQAEAALREREHRLDSIVRYSPSVLSLKHPDGRYALANPNLQRIHHLSEAQIIGKTDFDLYPEATARVLQAHDQLVLDSMARHSIEESVPVDGVPRIYLSHIFPILDDAGRAEYICRIALDITDRKRAENELRESESRYRQVTESLPQLVWTCTPDGTCDYLSPQWVAYTGLSQAEQLTYGWLDQIHPDDRQRTIDGWMATAAQGLPFEIEYRIRRHDGEYRWFKSLAQAVRNDAGEIIKWFGSSTDIESQKQAEDILRTSEAALASLNQRLEEQVELRTRALNEAQRIGKIGSWTLDLATDKVAWSPELYRMFEMEPSAEAPDYSRQASMFTSDSWERLNQALQRTRETGEAYELELQTQRSDGSRGWVFACGELVKDESGVAIGLQGVAMDITTRKNAESKLAASEHQLRILFTDSPDAYLIMELDGGKIADCNKAAEKMLRATRVDIIGLTPDQVSPPQQPDGRTSQESVPEKIKKTLEQDYNRFEWVHRRFDGEDFWAEVTVSPIDYSGRKALMVAWRDISQRKQLELALREQQQALKSANENLQLLNSMVEDSADPFYVVDADDGFRLIFANKATCKHYGFPKQQLLTMRVPDWDPDVGPEKLQEVLREIKTAEHLTIQTRHRVATGELIPVEVSINLLQGDGRQYLYGYFFDIRKRLALQEALNQAKESAEQTALAKSEFLANMSHEIRTPLNGVLGLAQIGYRDNVGRPKVQETFGRILDSGKLLLTVINDILDFSKIEAGKLDIETVPFDPAEVVAEAIQSFATAASSKGLKLSVEKINLPVRCLGDPIRISQILLNLLSNAIKFTEQGEISLSAWRDSGDWVFAIRDTGIGIPPKTIARLFQPFEQADSSTTRKFGGTGLGLVISRRLAELMGGSLTVESTPGIGSTFTLRLTLPETELPMTVSPLAITGTRRLTGLRLLVAEDTEINRVVIEGMLLDEGAELLIVEHGQAAVDAVAQATRPFDAVLMDVQMPVMDGLEATRQIKTIRPDLPVIGQTAHAMKVEHDNCLAAGMVATITKPIAIDQLVETILAQVTGTSASTCPKAAESVLERGIEDPPSLIDWSALHTNFSKYPNLVGRIVQLFLDAHTSTSAQLRYLAADGNYVAIESLAHELKSEAGNLQANAVMQVAIELTTMARKQKEEAFGLARRLAEMIEQMLKELRDWKTHNDHFN</sequence>
<evidence type="ECO:0000256" key="16">
    <source>
        <dbReference type="PROSITE-ProRule" id="PRU00110"/>
    </source>
</evidence>
<dbReference type="SMART" id="SM00091">
    <property type="entry name" value="PAS"/>
    <property type="match status" value="7"/>
</dbReference>
<dbReference type="InterPro" id="IPR011006">
    <property type="entry name" value="CheY-like_superfamily"/>
</dbReference>
<feature type="domain" description="PAS" evidence="22">
    <location>
        <begin position="796"/>
        <end position="853"/>
    </location>
</feature>
<dbReference type="Pfam" id="PF00072">
    <property type="entry name" value="Response_reg"/>
    <property type="match status" value="1"/>
</dbReference>
<feature type="modified residue" description="Phosphohistidine" evidence="16">
    <location>
        <position position="2033"/>
    </location>
</feature>
<dbReference type="Gene3D" id="3.40.50.180">
    <property type="entry name" value="Methylesterase CheB, C-terminal domain"/>
    <property type="match status" value="1"/>
</dbReference>
<dbReference type="Gene3D" id="3.40.50.2300">
    <property type="match status" value="1"/>
</dbReference>
<dbReference type="InterPro" id="IPR022642">
    <property type="entry name" value="CheR_C"/>
</dbReference>
<feature type="coiled-coil region" evidence="18">
    <location>
        <begin position="779"/>
        <end position="806"/>
    </location>
</feature>
<keyword evidence="14" id="KW-0472">Membrane</keyword>
<dbReference type="PROSITE" id="PS50110">
    <property type="entry name" value="RESPONSE_REGULATORY"/>
    <property type="match status" value="1"/>
</dbReference>
<dbReference type="InterPro" id="IPR000700">
    <property type="entry name" value="PAS-assoc_C"/>
</dbReference>
<evidence type="ECO:0000256" key="6">
    <source>
        <dbReference type="ARBA" id="ARBA00022519"/>
    </source>
</evidence>
<dbReference type="EMBL" id="LUUK01000196">
    <property type="protein sequence ID" value="OAI14985.1"/>
    <property type="molecule type" value="Genomic_DNA"/>
</dbReference>
<dbReference type="Pfam" id="PF03705">
    <property type="entry name" value="CheR_N"/>
    <property type="match status" value="1"/>
</dbReference>
<dbReference type="Gene3D" id="3.30.450.20">
    <property type="entry name" value="PAS domain"/>
    <property type="match status" value="7"/>
</dbReference>
<evidence type="ECO:0000256" key="3">
    <source>
        <dbReference type="ARBA" id="ARBA00012438"/>
    </source>
</evidence>
<dbReference type="GO" id="GO:0005886">
    <property type="term" value="C:plasma membrane"/>
    <property type="evidence" value="ECO:0007669"/>
    <property type="project" value="UniProtKB-SubCell"/>
</dbReference>
<feature type="domain" description="PAS" evidence="22">
    <location>
        <begin position="1047"/>
        <end position="1104"/>
    </location>
</feature>
<keyword evidence="11" id="KW-0547">Nucleotide-binding</keyword>
<dbReference type="PROSITE" id="PS50894">
    <property type="entry name" value="HPT"/>
    <property type="match status" value="1"/>
</dbReference>
<dbReference type="PROSITE" id="PS50113">
    <property type="entry name" value="PAC"/>
    <property type="match status" value="6"/>
</dbReference>
<dbReference type="EC" id="2.7.13.3" evidence="3"/>
<dbReference type="SUPFAM" id="SSF52738">
    <property type="entry name" value="Methylesterase CheB, C-terminal domain"/>
    <property type="match status" value="1"/>
</dbReference>
<evidence type="ECO:0000259" key="21">
    <source>
        <dbReference type="PROSITE" id="PS50110"/>
    </source>
</evidence>
<dbReference type="InterPro" id="IPR003661">
    <property type="entry name" value="HisK_dim/P_dom"/>
</dbReference>
<dbReference type="SUPFAM" id="SSF55874">
    <property type="entry name" value="ATPase domain of HSP90 chaperone/DNA topoisomerase II/histidine kinase"/>
    <property type="match status" value="1"/>
</dbReference>
<dbReference type="InterPro" id="IPR005467">
    <property type="entry name" value="His_kinase_dom"/>
</dbReference>
<keyword evidence="6" id="KW-0997">Cell inner membrane</keyword>
<evidence type="ECO:0000259" key="26">
    <source>
        <dbReference type="PROSITE" id="PS50894"/>
    </source>
</evidence>
<keyword evidence="4" id="KW-1003">Cell membrane</keyword>
<dbReference type="GO" id="GO:0000156">
    <property type="term" value="F:phosphorelay response regulator activity"/>
    <property type="evidence" value="ECO:0007669"/>
    <property type="project" value="InterPro"/>
</dbReference>
<dbReference type="InterPro" id="IPR022641">
    <property type="entry name" value="CheR_N"/>
</dbReference>
<dbReference type="Pfam" id="PF08447">
    <property type="entry name" value="PAS_3"/>
    <property type="match status" value="3"/>
</dbReference>
<feature type="compositionally biased region" description="Polar residues" evidence="19">
    <location>
        <begin position="1368"/>
        <end position="1384"/>
    </location>
</feature>
<evidence type="ECO:0000259" key="25">
    <source>
        <dbReference type="PROSITE" id="PS50123"/>
    </source>
</evidence>
<feature type="coiled-coil region" evidence="18">
    <location>
        <begin position="1439"/>
        <end position="1466"/>
    </location>
</feature>
<keyword evidence="18" id="KW-0175">Coiled coil</keyword>
<keyword evidence="11" id="KW-0067">ATP-binding</keyword>
<evidence type="ECO:0000256" key="11">
    <source>
        <dbReference type="ARBA" id="ARBA00022840"/>
    </source>
</evidence>
<dbReference type="GO" id="GO:0005737">
    <property type="term" value="C:cytoplasm"/>
    <property type="evidence" value="ECO:0007669"/>
    <property type="project" value="InterPro"/>
</dbReference>
<dbReference type="Proteomes" id="UP000077628">
    <property type="component" value="Unassembled WGS sequence"/>
</dbReference>
<keyword evidence="5" id="KW-0145">Chemotaxis</keyword>
<feature type="domain" description="Histidine kinase" evidence="20">
    <location>
        <begin position="1601"/>
        <end position="1817"/>
    </location>
</feature>
<feature type="domain" description="Response regulatory" evidence="21">
    <location>
        <begin position="1839"/>
        <end position="1955"/>
    </location>
</feature>
<dbReference type="SMART" id="SM00086">
    <property type="entry name" value="PAC"/>
    <property type="match status" value="7"/>
</dbReference>
<dbReference type="InterPro" id="IPR013656">
    <property type="entry name" value="PAS_4"/>
</dbReference>
<dbReference type="CDD" id="cd17546">
    <property type="entry name" value="REC_hyHK_CKI1_RcsC-like"/>
    <property type="match status" value="1"/>
</dbReference>
<evidence type="ECO:0000256" key="4">
    <source>
        <dbReference type="ARBA" id="ARBA00022475"/>
    </source>
</evidence>
<evidence type="ECO:0000259" key="22">
    <source>
        <dbReference type="PROSITE" id="PS50112"/>
    </source>
</evidence>
<dbReference type="InterPro" id="IPR036097">
    <property type="entry name" value="HisK_dim/P_sf"/>
</dbReference>
<dbReference type="InterPro" id="IPR000780">
    <property type="entry name" value="CheR_MeTrfase"/>
</dbReference>
<feature type="domain" description="PAS" evidence="22">
    <location>
        <begin position="1459"/>
        <end position="1504"/>
    </location>
</feature>
<dbReference type="InterPro" id="IPR008207">
    <property type="entry name" value="Sig_transdc_His_kin_Hpt_dom"/>
</dbReference>
<evidence type="ECO:0000256" key="12">
    <source>
        <dbReference type="ARBA" id="ARBA00022989"/>
    </source>
</evidence>
<evidence type="ECO:0000256" key="15">
    <source>
        <dbReference type="PROSITE-ProRule" id="PRU00050"/>
    </source>
</evidence>
<comment type="caution">
    <text evidence="27">The sequence shown here is derived from an EMBL/GenBank/DDBJ whole genome shotgun (WGS) entry which is preliminary data.</text>
</comment>
<keyword evidence="8" id="KW-0808">Transferase</keyword>
<protein>
    <recommendedName>
        <fullName evidence="3">histidine kinase</fullName>
        <ecNumber evidence="3">2.7.13.3</ecNumber>
    </recommendedName>
</protein>
<feature type="domain" description="PAC" evidence="23">
    <location>
        <begin position="738"/>
        <end position="788"/>
    </location>
</feature>
<dbReference type="PANTHER" id="PTHR43047">
    <property type="entry name" value="TWO-COMPONENT HISTIDINE PROTEIN KINASE"/>
    <property type="match status" value="1"/>
</dbReference>